<keyword evidence="4" id="KW-0804">Transcription</keyword>
<dbReference type="PANTHER" id="PTHR43133">
    <property type="entry name" value="RNA POLYMERASE ECF-TYPE SIGMA FACTO"/>
    <property type="match status" value="1"/>
</dbReference>
<dbReference type="Gene3D" id="1.10.10.10">
    <property type="entry name" value="Winged helix-like DNA-binding domain superfamily/Winged helix DNA-binding domain"/>
    <property type="match status" value="1"/>
</dbReference>
<dbReference type="Pfam" id="PF04542">
    <property type="entry name" value="Sigma70_r2"/>
    <property type="match status" value="1"/>
</dbReference>
<keyword evidence="2" id="KW-0805">Transcription regulation</keyword>
<dbReference type="InterPro" id="IPR013325">
    <property type="entry name" value="RNA_pol_sigma_r2"/>
</dbReference>
<dbReference type="PANTHER" id="PTHR43133:SF46">
    <property type="entry name" value="RNA POLYMERASE SIGMA-70 FACTOR ECF SUBFAMILY"/>
    <property type="match status" value="1"/>
</dbReference>
<comment type="caution">
    <text evidence="7">The sequence shown here is derived from an EMBL/GenBank/DDBJ whole genome shotgun (WGS) entry which is preliminary data.</text>
</comment>
<organism evidence="7 8">
    <name type="scientific">Dinghuibacter silviterrae</name>
    <dbReference type="NCBI Taxonomy" id="1539049"/>
    <lineage>
        <taxon>Bacteria</taxon>
        <taxon>Pseudomonadati</taxon>
        <taxon>Bacteroidota</taxon>
        <taxon>Chitinophagia</taxon>
        <taxon>Chitinophagales</taxon>
        <taxon>Chitinophagaceae</taxon>
        <taxon>Dinghuibacter</taxon>
    </lineage>
</organism>
<dbReference type="InterPro" id="IPR014284">
    <property type="entry name" value="RNA_pol_sigma-70_dom"/>
</dbReference>
<evidence type="ECO:0000256" key="2">
    <source>
        <dbReference type="ARBA" id="ARBA00023015"/>
    </source>
</evidence>
<keyword evidence="8" id="KW-1185">Reference proteome</keyword>
<dbReference type="Gene3D" id="1.10.1740.10">
    <property type="match status" value="1"/>
</dbReference>
<dbReference type="InterPro" id="IPR036388">
    <property type="entry name" value="WH-like_DNA-bd_sf"/>
</dbReference>
<feature type="domain" description="RNA polymerase sigma-70 region 2" evidence="5">
    <location>
        <begin position="29"/>
        <end position="86"/>
    </location>
</feature>
<dbReference type="InterPro" id="IPR013249">
    <property type="entry name" value="RNA_pol_sigma70_r4_t2"/>
</dbReference>
<dbReference type="GO" id="GO:0003677">
    <property type="term" value="F:DNA binding"/>
    <property type="evidence" value="ECO:0007669"/>
    <property type="project" value="InterPro"/>
</dbReference>
<dbReference type="SUPFAM" id="SSF88659">
    <property type="entry name" value="Sigma3 and sigma4 domains of RNA polymerase sigma factors"/>
    <property type="match status" value="1"/>
</dbReference>
<evidence type="ECO:0000256" key="3">
    <source>
        <dbReference type="ARBA" id="ARBA00023082"/>
    </source>
</evidence>
<keyword evidence="3" id="KW-0731">Sigma factor</keyword>
<feature type="domain" description="RNA polymerase sigma factor 70 region 4 type 2" evidence="6">
    <location>
        <begin position="111"/>
        <end position="163"/>
    </location>
</feature>
<reference evidence="7 8" key="1">
    <citation type="submission" date="2019-03" db="EMBL/GenBank/DDBJ databases">
        <title>Genomic Encyclopedia of Type Strains, Phase IV (KMG-IV): sequencing the most valuable type-strain genomes for metagenomic binning, comparative biology and taxonomic classification.</title>
        <authorList>
            <person name="Goeker M."/>
        </authorList>
    </citation>
    <scope>NUCLEOTIDE SEQUENCE [LARGE SCALE GENOMIC DNA]</scope>
    <source>
        <strain evidence="7 8">DSM 100059</strain>
    </source>
</reference>
<evidence type="ECO:0000259" key="6">
    <source>
        <dbReference type="Pfam" id="PF08281"/>
    </source>
</evidence>
<protein>
    <submittedName>
        <fullName evidence="7">RNA polymerase sigma-70 factor (ECF subfamily)</fullName>
    </submittedName>
</protein>
<dbReference type="NCBIfam" id="TIGR02937">
    <property type="entry name" value="sigma70-ECF"/>
    <property type="match status" value="1"/>
</dbReference>
<dbReference type="GO" id="GO:0006352">
    <property type="term" value="P:DNA-templated transcription initiation"/>
    <property type="evidence" value="ECO:0007669"/>
    <property type="project" value="InterPro"/>
</dbReference>
<dbReference type="Pfam" id="PF08281">
    <property type="entry name" value="Sigma70_r4_2"/>
    <property type="match status" value="1"/>
</dbReference>
<comment type="similarity">
    <text evidence="1">Belongs to the sigma-70 factor family. ECF subfamily.</text>
</comment>
<dbReference type="CDD" id="cd06171">
    <property type="entry name" value="Sigma70_r4"/>
    <property type="match status" value="1"/>
</dbReference>
<evidence type="ECO:0000259" key="5">
    <source>
        <dbReference type="Pfam" id="PF04542"/>
    </source>
</evidence>
<accession>A0A4R8DUY2</accession>
<dbReference type="AlphaFoldDB" id="A0A4R8DUY2"/>
<evidence type="ECO:0000256" key="4">
    <source>
        <dbReference type="ARBA" id="ARBA00023163"/>
    </source>
</evidence>
<dbReference type="SUPFAM" id="SSF88946">
    <property type="entry name" value="Sigma2 domain of RNA polymerase sigma factors"/>
    <property type="match status" value="1"/>
</dbReference>
<dbReference type="RefSeq" id="WP_133993144.1">
    <property type="nucleotide sequence ID" value="NZ_SODV01000001.1"/>
</dbReference>
<dbReference type="InterPro" id="IPR039425">
    <property type="entry name" value="RNA_pol_sigma-70-like"/>
</dbReference>
<evidence type="ECO:0000313" key="8">
    <source>
        <dbReference type="Proteomes" id="UP000294498"/>
    </source>
</evidence>
<proteinExistence type="inferred from homology"/>
<evidence type="ECO:0000313" key="7">
    <source>
        <dbReference type="EMBL" id="TDX00981.1"/>
    </source>
</evidence>
<dbReference type="GO" id="GO:0016987">
    <property type="term" value="F:sigma factor activity"/>
    <property type="evidence" value="ECO:0007669"/>
    <property type="project" value="UniProtKB-KW"/>
</dbReference>
<dbReference type="InterPro" id="IPR007627">
    <property type="entry name" value="RNA_pol_sigma70_r2"/>
</dbReference>
<evidence type="ECO:0000256" key="1">
    <source>
        <dbReference type="ARBA" id="ARBA00010641"/>
    </source>
</evidence>
<dbReference type="EMBL" id="SODV01000001">
    <property type="protein sequence ID" value="TDX00981.1"/>
    <property type="molecule type" value="Genomic_DNA"/>
</dbReference>
<dbReference type="Proteomes" id="UP000294498">
    <property type="component" value="Unassembled WGS sequence"/>
</dbReference>
<dbReference type="OrthoDB" id="764811at2"/>
<dbReference type="InterPro" id="IPR013324">
    <property type="entry name" value="RNA_pol_sigma_r3/r4-like"/>
</dbReference>
<name>A0A4R8DUY2_9BACT</name>
<sequence>MNTQDWLAFTKGDDKAFATLFSVWWEDCYAYAFRVLRDDHHAREVVQELFIRLWTVRASLADVRDPRAYLFTALRNGILNMLASRRDPVLPLDAVNMAVDADPVHQKEARGQILYALEHLPEKTRRVFYLRHFEGLSPREIALETGSAEQTVRNQLATAFKKLQAILLHR</sequence>
<gene>
    <name evidence="7" type="ORF">EDB95_2012</name>
</gene>